<evidence type="ECO:0000313" key="2">
    <source>
        <dbReference type="EMBL" id="GCB89955.1"/>
    </source>
</evidence>
<dbReference type="AlphaFoldDB" id="A0A059W3B2"/>
<name>A0A059W3B2_STRNR</name>
<comment type="caution">
    <text evidence="2">The sequence shown here is derived from an EMBL/GenBank/DDBJ whole genome shotgun (WGS) entry which is preliminary data.</text>
</comment>
<feature type="region of interest" description="Disordered" evidence="1">
    <location>
        <begin position="1"/>
        <end position="36"/>
    </location>
</feature>
<dbReference type="STRING" id="68570.DC74_1818"/>
<dbReference type="EMBL" id="BHXC01000006">
    <property type="protein sequence ID" value="GCB89955.1"/>
    <property type="molecule type" value="Genomic_DNA"/>
</dbReference>
<gene>
    <name evidence="2" type="ORF">SALB_02648</name>
</gene>
<proteinExistence type="predicted"/>
<organism evidence="2 3">
    <name type="scientific">Streptomyces noursei</name>
    <name type="common">Streptomyces albulus</name>
    <dbReference type="NCBI Taxonomy" id="1971"/>
    <lineage>
        <taxon>Bacteria</taxon>
        <taxon>Bacillati</taxon>
        <taxon>Actinomycetota</taxon>
        <taxon>Actinomycetes</taxon>
        <taxon>Kitasatosporales</taxon>
        <taxon>Streptomycetaceae</taxon>
        <taxon>Streptomyces</taxon>
    </lineage>
</organism>
<reference evidence="2 3" key="1">
    <citation type="journal article" date="2019" name="Microbiol. Resour. Announc.">
        <title>Draft Genome Sequence of the Most Traditional epsilon-Poly-l-Lysine Producer, Streptomyces albulus NBRC14147.</title>
        <authorList>
            <person name="Yamanaka K."/>
            <person name="Hamano Y."/>
        </authorList>
    </citation>
    <scope>NUCLEOTIDE SEQUENCE [LARGE SCALE GENOMIC DNA]</scope>
    <source>
        <strain evidence="2 3">NBRC 14147</strain>
    </source>
</reference>
<dbReference type="eggNOG" id="COG2226">
    <property type="taxonomic scope" value="Bacteria"/>
</dbReference>
<evidence type="ECO:0000313" key="3">
    <source>
        <dbReference type="Proteomes" id="UP000288351"/>
    </source>
</evidence>
<accession>A0A059W3B2</accession>
<dbReference type="GO" id="GO:0008168">
    <property type="term" value="F:methyltransferase activity"/>
    <property type="evidence" value="ECO:0007669"/>
    <property type="project" value="UniProtKB-KW"/>
</dbReference>
<keyword evidence="2" id="KW-0489">Methyltransferase</keyword>
<dbReference type="GO" id="GO:0032259">
    <property type="term" value="P:methylation"/>
    <property type="evidence" value="ECO:0007669"/>
    <property type="project" value="UniProtKB-KW"/>
</dbReference>
<protein>
    <submittedName>
        <fullName evidence="2">Methyltransferase</fullName>
    </submittedName>
</protein>
<dbReference type="Proteomes" id="UP000288351">
    <property type="component" value="Unassembled WGS sequence"/>
</dbReference>
<sequence>MVDGADEGERDRTGVGVAERGADPLGGGRAGEREAADRGEWFQALAALRPHVPLDAFGAPGAPGIFSLADPDRVREVLSAAGFAGTTVTPVTAPATWGRDAGDAAAFLLDSGPGRHLLERAAPESRDRARAALTEALRPYEDGGAVRLRGAGWLVTAVRPPAPGR</sequence>
<keyword evidence="2" id="KW-0808">Transferase</keyword>
<evidence type="ECO:0000256" key="1">
    <source>
        <dbReference type="SAM" id="MobiDB-lite"/>
    </source>
</evidence>